<accession>A0A916DT85</accession>
<dbReference type="Proteomes" id="UP001060919">
    <property type="component" value="Chromosome"/>
</dbReference>
<comment type="similarity">
    <text evidence="1">Belongs to the UPF0246 family.</text>
</comment>
<reference evidence="2" key="1">
    <citation type="submission" date="2022-09" db="EMBL/GenBank/DDBJ databases">
        <title>Aureispira anguillicida sp. nov., isolated from Leptocephalus of Japanese eel Anguilla japonica.</title>
        <authorList>
            <person name="Yuasa K."/>
            <person name="Mekata T."/>
            <person name="Ikunari K."/>
        </authorList>
    </citation>
    <scope>NUCLEOTIDE SEQUENCE</scope>
    <source>
        <strain evidence="2">EL160426</strain>
    </source>
</reference>
<dbReference type="NCBIfam" id="NF002542">
    <property type="entry name" value="PRK02101.1-3"/>
    <property type="match status" value="1"/>
</dbReference>
<name>A0A916DT85_9BACT</name>
<dbReference type="AlphaFoldDB" id="A0A916DT85"/>
<dbReference type="KEGG" id="aup:AsAng_0023790"/>
<dbReference type="RefSeq" id="WP_264792819.1">
    <property type="nucleotide sequence ID" value="NZ_AP026867.1"/>
</dbReference>
<dbReference type="InterPro" id="IPR005583">
    <property type="entry name" value="YaaA"/>
</dbReference>
<proteinExistence type="inferred from homology"/>
<dbReference type="EMBL" id="AP026867">
    <property type="protein sequence ID" value="BDS11665.1"/>
    <property type="molecule type" value="Genomic_DNA"/>
</dbReference>
<dbReference type="Pfam" id="PF03883">
    <property type="entry name" value="H2O2_YaaD"/>
    <property type="match status" value="1"/>
</dbReference>
<dbReference type="PANTHER" id="PTHR30283">
    <property type="entry name" value="PEROXIDE STRESS RESPONSE PROTEIN YAAA"/>
    <property type="match status" value="1"/>
</dbReference>
<dbReference type="HAMAP" id="MF_00652">
    <property type="entry name" value="UPF0246"/>
    <property type="match status" value="1"/>
</dbReference>
<keyword evidence="3" id="KW-1185">Reference proteome</keyword>
<protein>
    <recommendedName>
        <fullName evidence="1">UPF0246 protein AsAng_0023790</fullName>
    </recommendedName>
</protein>
<dbReference type="PANTHER" id="PTHR30283:SF4">
    <property type="entry name" value="PEROXIDE STRESS RESISTANCE PROTEIN YAAA"/>
    <property type="match status" value="1"/>
</dbReference>
<evidence type="ECO:0000256" key="1">
    <source>
        <dbReference type="HAMAP-Rule" id="MF_00652"/>
    </source>
</evidence>
<evidence type="ECO:0000313" key="3">
    <source>
        <dbReference type="Proteomes" id="UP001060919"/>
    </source>
</evidence>
<dbReference type="GO" id="GO:0033194">
    <property type="term" value="P:response to hydroperoxide"/>
    <property type="evidence" value="ECO:0007669"/>
    <property type="project" value="TreeGrafter"/>
</dbReference>
<gene>
    <name evidence="2" type="ORF">AsAng_0023790</name>
</gene>
<dbReference type="NCBIfam" id="NF002543">
    <property type="entry name" value="PRK02101.1-4"/>
    <property type="match status" value="1"/>
</dbReference>
<sequence length="249" mass="28729">MLLLLSPAKTLDFQATSVQNYTQPQLLAQSQKLIKKMQTFDAPKLQKLMGVSEKIADLNVERFNNFSVPFDLSNAKQAILAFKGDVYQGLAAETFDEKELAFAQEHIGILSGLYGFLRPLDLMQPYRLEMGTKLKIRQANNLYEFWKSTITEQINATQTKDIVNLASNEYFKAIKKKELNGNLWTVNFKELRNGKYKVISFFAKKARGMMAQYVVKNRLQNPEDMKSFDLDSYQFNEALSTERELMFTR</sequence>
<dbReference type="GO" id="GO:0005829">
    <property type="term" value="C:cytosol"/>
    <property type="evidence" value="ECO:0007669"/>
    <property type="project" value="TreeGrafter"/>
</dbReference>
<evidence type="ECO:0000313" key="2">
    <source>
        <dbReference type="EMBL" id="BDS11665.1"/>
    </source>
</evidence>
<organism evidence="2 3">
    <name type="scientific">Aureispira anguillae</name>
    <dbReference type="NCBI Taxonomy" id="2864201"/>
    <lineage>
        <taxon>Bacteria</taxon>
        <taxon>Pseudomonadati</taxon>
        <taxon>Bacteroidota</taxon>
        <taxon>Saprospiria</taxon>
        <taxon>Saprospirales</taxon>
        <taxon>Saprospiraceae</taxon>
        <taxon>Aureispira</taxon>
    </lineage>
</organism>